<gene>
    <name evidence="2" type="primary">AVEN_15697_1</name>
    <name evidence="4" type="ORF">TNCT_171302</name>
    <name evidence="2" type="ORF">TNCT_20722</name>
    <name evidence="1" type="ORF">TNCT_229701</name>
    <name evidence="5" type="ORF">TNCT_455621</name>
    <name evidence="3" type="ORF">TNCT_465991</name>
</gene>
<evidence type="ECO:0000313" key="1">
    <source>
        <dbReference type="EMBL" id="GFQ75370.1"/>
    </source>
</evidence>
<protein>
    <submittedName>
        <fullName evidence="2">Uncharacterized protein</fullName>
    </submittedName>
</protein>
<evidence type="ECO:0000313" key="6">
    <source>
        <dbReference type="Proteomes" id="UP000887116"/>
    </source>
</evidence>
<evidence type="ECO:0000313" key="3">
    <source>
        <dbReference type="EMBL" id="GFQ97359.1"/>
    </source>
</evidence>
<evidence type="ECO:0000313" key="2">
    <source>
        <dbReference type="EMBL" id="GFQ81309.1"/>
    </source>
</evidence>
<dbReference type="Proteomes" id="UP000887116">
    <property type="component" value="Unassembled WGS sequence"/>
</dbReference>
<organism evidence="2 6">
    <name type="scientific">Trichonephila clavata</name>
    <name type="common">Joro spider</name>
    <name type="synonym">Nephila clavata</name>
    <dbReference type="NCBI Taxonomy" id="2740835"/>
    <lineage>
        <taxon>Eukaryota</taxon>
        <taxon>Metazoa</taxon>
        <taxon>Ecdysozoa</taxon>
        <taxon>Arthropoda</taxon>
        <taxon>Chelicerata</taxon>
        <taxon>Arachnida</taxon>
        <taxon>Araneae</taxon>
        <taxon>Araneomorphae</taxon>
        <taxon>Entelegynae</taxon>
        <taxon>Araneoidea</taxon>
        <taxon>Nephilidae</taxon>
        <taxon>Trichonephila</taxon>
    </lineage>
</organism>
<comment type="caution">
    <text evidence="2">The sequence shown here is derived from an EMBL/GenBank/DDBJ whole genome shotgun (WGS) entry which is preliminary data.</text>
</comment>
<evidence type="ECO:0000313" key="5">
    <source>
        <dbReference type="EMBL" id="GFR32568.1"/>
    </source>
</evidence>
<dbReference type="EMBL" id="BMAO01034545">
    <property type="protein sequence ID" value="GFQ97359.1"/>
    <property type="molecule type" value="Genomic_DNA"/>
</dbReference>
<dbReference type="OrthoDB" id="6431837at2759"/>
<dbReference type="EMBL" id="BMAO01012418">
    <property type="protein sequence ID" value="GFQ81309.1"/>
    <property type="molecule type" value="Genomic_DNA"/>
</dbReference>
<dbReference type="EMBL" id="BMAO01001713">
    <property type="protein sequence ID" value="GFQ75370.1"/>
    <property type="molecule type" value="Genomic_DNA"/>
</dbReference>
<dbReference type="EMBL" id="BMAO01019750">
    <property type="protein sequence ID" value="GFR32568.1"/>
    <property type="molecule type" value="Genomic_DNA"/>
</dbReference>
<dbReference type="AlphaFoldDB" id="A0A8X6H7L3"/>
<dbReference type="EMBL" id="BMAO01038591">
    <property type="protein sequence ID" value="GFR25843.1"/>
    <property type="molecule type" value="Genomic_DNA"/>
</dbReference>
<accession>A0A8X6H7L3</accession>
<proteinExistence type="predicted"/>
<name>A0A8X6H7L3_TRICU</name>
<evidence type="ECO:0000313" key="4">
    <source>
        <dbReference type="EMBL" id="GFR25843.1"/>
    </source>
</evidence>
<keyword evidence="6" id="KW-1185">Reference proteome</keyword>
<sequence>MDIEIINKVLSNRILSDAIQNLCEPGVMNLIDTNWREILQNSTLYKKHENENLFGDGYNSVGTKIAITKQYIQDAENCFDVLVVGYFKNTKENTIKQSQCKPLEEIGKVLCKKSCLPSNFFMESCHGMCPSCRKFDALRDNKWCLKDTKVFTPEGIKSASKDYIQAIFKTPSLAIVRVCINMKYNFSSFIKIGGRIKSIIFIKENLLRDSDDMSEVLTLEKSHCVPTRLPENGILAIPEKLEYEVQSSSLTKS</sequence>
<reference evidence="2" key="1">
    <citation type="submission" date="2020-07" db="EMBL/GenBank/DDBJ databases">
        <title>Multicomponent nature underlies the extraordinary mechanical properties of spider dragline silk.</title>
        <authorList>
            <person name="Kono N."/>
            <person name="Nakamura H."/>
            <person name="Mori M."/>
            <person name="Yoshida Y."/>
            <person name="Ohtoshi R."/>
            <person name="Malay A.D."/>
            <person name="Moran D.A.P."/>
            <person name="Tomita M."/>
            <person name="Numata K."/>
            <person name="Arakawa K."/>
        </authorList>
    </citation>
    <scope>NUCLEOTIDE SEQUENCE</scope>
</reference>